<feature type="coiled-coil region" evidence="1">
    <location>
        <begin position="91"/>
        <end position="125"/>
    </location>
</feature>
<accession>A0A1E7Z8J3</accession>
<keyword evidence="1" id="KW-0175">Coiled coil</keyword>
<dbReference type="EMBL" id="MDHN01000036">
    <property type="protein sequence ID" value="OFC69849.1"/>
    <property type="molecule type" value="Genomic_DNA"/>
</dbReference>
<keyword evidence="4" id="KW-1185">Reference proteome</keyword>
<proteinExistence type="predicted"/>
<evidence type="ECO:0000256" key="1">
    <source>
        <dbReference type="SAM" id="Coils"/>
    </source>
</evidence>
<dbReference type="Proteomes" id="UP000175691">
    <property type="component" value="Unassembled WGS sequence"/>
</dbReference>
<organism evidence="3 4">
    <name type="scientific">Alteromonas confluentis</name>
    <dbReference type="NCBI Taxonomy" id="1656094"/>
    <lineage>
        <taxon>Bacteria</taxon>
        <taxon>Pseudomonadati</taxon>
        <taxon>Pseudomonadota</taxon>
        <taxon>Gammaproteobacteria</taxon>
        <taxon>Alteromonadales</taxon>
        <taxon>Alteromonadaceae</taxon>
        <taxon>Alteromonas/Salinimonas group</taxon>
        <taxon>Alteromonas</taxon>
    </lineage>
</organism>
<comment type="caution">
    <text evidence="3">The sequence shown here is derived from an EMBL/GenBank/DDBJ whole genome shotgun (WGS) entry which is preliminary data.</text>
</comment>
<dbReference type="AlphaFoldDB" id="A0A1E7Z8J3"/>
<sequence>MSWKLNNNKKWVYECLVESETDPVGLIAYAFYKKSKHDLASKLRNEKLDEPEIEKKVKAHHDTVLQSTDLLESFNLKAELFLKEVYQRIESKVEDELQKEHKKKVDELEKEKKNAYDKATQALKSAAKKHNEPHWCLRSLGWLWNGFAGIFAALIMTFLLGGVIYSLSPEAKKAESKQEVVTEILNYIFK</sequence>
<keyword evidence="2" id="KW-0472">Membrane</keyword>
<evidence type="ECO:0000256" key="2">
    <source>
        <dbReference type="SAM" id="Phobius"/>
    </source>
</evidence>
<protein>
    <submittedName>
        <fullName evidence="3">Uncharacterized protein</fullName>
    </submittedName>
</protein>
<feature type="transmembrane region" description="Helical" evidence="2">
    <location>
        <begin position="142"/>
        <end position="167"/>
    </location>
</feature>
<dbReference type="OrthoDB" id="6556169at2"/>
<evidence type="ECO:0000313" key="3">
    <source>
        <dbReference type="EMBL" id="OFC69849.1"/>
    </source>
</evidence>
<dbReference type="RefSeq" id="WP_070126407.1">
    <property type="nucleotide sequence ID" value="NZ_MDHN01000036.1"/>
</dbReference>
<keyword evidence="2" id="KW-0812">Transmembrane</keyword>
<gene>
    <name evidence="3" type="ORF">BFC18_16160</name>
</gene>
<name>A0A1E7Z8J3_9ALTE</name>
<evidence type="ECO:0000313" key="4">
    <source>
        <dbReference type="Proteomes" id="UP000175691"/>
    </source>
</evidence>
<keyword evidence="2" id="KW-1133">Transmembrane helix</keyword>
<reference evidence="3 4" key="1">
    <citation type="submission" date="2016-08" db="EMBL/GenBank/DDBJ databases">
        <authorList>
            <person name="Seilhamer J.J."/>
        </authorList>
    </citation>
    <scope>NUCLEOTIDE SEQUENCE [LARGE SCALE GENOMIC DNA]</scope>
    <source>
        <strain evidence="3 4">KCTC 42603</strain>
    </source>
</reference>